<dbReference type="AlphaFoldDB" id="A0A502FP96"/>
<dbReference type="InterPro" id="IPR051610">
    <property type="entry name" value="GPI/OXD"/>
</dbReference>
<dbReference type="EMBL" id="RCZO01000006">
    <property type="protein sequence ID" value="TPG08416.1"/>
    <property type="molecule type" value="Genomic_DNA"/>
</dbReference>
<sequence length="151" mass="16709">MPKIDIAKVPERRGSDYPAPYAEPVNARVRQALGHAGGLTDVGVNLVHLPPGSWSSQRHWHTREEEFVYVLAGELTLLTNAGEQLLRAGDCAAFPRNVPDGHHMINRAEETAVYLDIGTRHADDTCNYSDIDLHLEPEPADYSHKDGTSYP</sequence>
<dbReference type="OrthoDB" id="116921at2"/>
<feature type="domain" description="Cupin type-2" evidence="2">
    <location>
        <begin position="46"/>
        <end position="117"/>
    </location>
</feature>
<organism evidence="3 4">
    <name type="scientific">Rhodanobacter glycinis</name>
    <dbReference type="NCBI Taxonomy" id="582702"/>
    <lineage>
        <taxon>Bacteria</taxon>
        <taxon>Pseudomonadati</taxon>
        <taxon>Pseudomonadota</taxon>
        <taxon>Gammaproteobacteria</taxon>
        <taxon>Lysobacterales</taxon>
        <taxon>Rhodanobacteraceae</taxon>
        <taxon>Rhodanobacter</taxon>
    </lineage>
</organism>
<dbReference type="PANTHER" id="PTHR35848:SF9">
    <property type="entry name" value="SLL1358 PROTEIN"/>
    <property type="match status" value="1"/>
</dbReference>
<dbReference type="InterPro" id="IPR014710">
    <property type="entry name" value="RmlC-like_jellyroll"/>
</dbReference>
<dbReference type="CDD" id="cd02224">
    <property type="entry name" value="cupin_SPO2919-like"/>
    <property type="match status" value="1"/>
</dbReference>
<dbReference type="InterPro" id="IPR011051">
    <property type="entry name" value="RmlC_Cupin_sf"/>
</dbReference>
<protein>
    <submittedName>
        <fullName evidence="3">Cupin domain-containing protein</fullName>
    </submittedName>
</protein>
<evidence type="ECO:0000259" key="2">
    <source>
        <dbReference type="Pfam" id="PF07883"/>
    </source>
</evidence>
<comment type="caution">
    <text evidence="3">The sequence shown here is derived from an EMBL/GenBank/DDBJ whole genome shotgun (WGS) entry which is preliminary data.</text>
</comment>
<dbReference type="GO" id="GO:0046872">
    <property type="term" value="F:metal ion binding"/>
    <property type="evidence" value="ECO:0007669"/>
    <property type="project" value="UniProtKB-KW"/>
</dbReference>
<dbReference type="SUPFAM" id="SSF51182">
    <property type="entry name" value="RmlC-like cupins"/>
    <property type="match status" value="1"/>
</dbReference>
<dbReference type="Pfam" id="PF07883">
    <property type="entry name" value="Cupin_2"/>
    <property type="match status" value="1"/>
</dbReference>
<dbReference type="Proteomes" id="UP000319486">
    <property type="component" value="Unassembled WGS sequence"/>
</dbReference>
<dbReference type="InterPro" id="IPR013096">
    <property type="entry name" value="Cupin_2"/>
</dbReference>
<evidence type="ECO:0000313" key="3">
    <source>
        <dbReference type="EMBL" id="TPG08416.1"/>
    </source>
</evidence>
<proteinExistence type="predicted"/>
<evidence type="ECO:0000256" key="1">
    <source>
        <dbReference type="ARBA" id="ARBA00022723"/>
    </source>
</evidence>
<accession>A0A502FP96</accession>
<dbReference type="Gene3D" id="2.60.120.10">
    <property type="entry name" value="Jelly Rolls"/>
    <property type="match status" value="1"/>
</dbReference>
<reference evidence="3 4" key="1">
    <citation type="journal article" date="2019" name="Environ. Microbiol.">
        <title>Species interactions and distinct microbial communities in high Arctic permafrost affected cryosols are associated with the CH4 and CO2 gas fluxes.</title>
        <authorList>
            <person name="Altshuler I."/>
            <person name="Hamel J."/>
            <person name="Turney S."/>
            <person name="Magnuson E."/>
            <person name="Levesque R."/>
            <person name="Greer C."/>
            <person name="Whyte L.G."/>
        </authorList>
    </citation>
    <scope>NUCLEOTIDE SEQUENCE [LARGE SCALE GENOMIC DNA]</scope>
    <source>
        <strain evidence="3 4">S13Y</strain>
    </source>
</reference>
<gene>
    <name evidence="3" type="ORF">EAH88_11385</name>
</gene>
<evidence type="ECO:0000313" key="4">
    <source>
        <dbReference type="Proteomes" id="UP000319486"/>
    </source>
</evidence>
<keyword evidence="4" id="KW-1185">Reference proteome</keyword>
<keyword evidence="1" id="KW-0479">Metal-binding</keyword>
<name>A0A502FP96_9GAMM</name>
<dbReference type="RefSeq" id="WP_140652711.1">
    <property type="nucleotide sequence ID" value="NZ_RCZB01000001.1"/>
</dbReference>
<dbReference type="PANTHER" id="PTHR35848">
    <property type="entry name" value="OXALATE-BINDING PROTEIN"/>
    <property type="match status" value="1"/>
</dbReference>